<keyword evidence="1" id="KW-0378">Hydrolase</keyword>
<sequence>MQKKLREDVSNLKAEISKLQNALDIQAEENARLNDELLSFTEKSPRVFVPKVDGAYTDQVRVRGVGKKMLLHTVSDQNASHYAEQLQETESWALHKDGTSRQKVKIITTVVTTASGEQLPFGFHQVAKETGERTAESVRRELAELQMVKELATPDNAPFLQRILAKLSVLMGDRKIEPNPLQVESETVLAESETNTGQYTSSQYQEAPTELGRESVGVYRRFGKEFPAKRCARLAAGLFGPVGDEKSGCRHLWRAHCRTTGIKSLTGSYKDNRFNCLFDTCAQVFCHRQDILQFGCKISKQNLMLRSVLLDLGDARVRSMVHALALALVLITGPFWVLIHSKAVSYLELGAHVQRLKPMCSV</sequence>
<dbReference type="PANTHER" id="PTHR11046">
    <property type="entry name" value="OLIGORIBONUCLEASE, MITOCHONDRIAL"/>
    <property type="match status" value="1"/>
</dbReference>
<keyword evidence="1" id="KW-0540">Nuclease</keyword>
<accession>A0ABD0LT05</accession>
<protein>
    <submittedName>
        <fullName evidence="5">Uncharacterized protein</fullName>
    </submittedName>
</protein>
<keyword evidence="4" id="KW-0472">Membrane</keyword>
<evidence type="ECO:0000256" key="1">
    <source>
        <dbReference type="ARBA" id="ARBA00022722"/>
    </source>
</evidence>
<evidence type="ECO:0000256" key="3">
    <source>
        <dbReference type="SAM" id="MobiDB-lite"/>
    </source>
</evidence>
<reference evidence="5 6" key="1">
    <citation type="journal article" date="2023" name="Sci. Data">
        <title>Genome assembly of the Korean intertidal mud-creeper Batillaria attramentaria.</title>
        <authorList>
            <person name="Patra A.K."/>
            <person name="Ho P.T."/>
            <person name="Jun S."/>
            <person name="Lee S.J."/>
            <person name="Kim Y."/>
            <person name="Won Y.J."/>
        </authorList>
    </citation>
    <scope>NUCLEOTIDE SEQUENCE [LARGE SCALE GENOMIC DNA]</scope>
    <source>
        <strain evidence="5">Wonlab-2016</strain>
    </source>
</reference>
<name>A0ABD0LT05_9CAEN</name>
<proteinExistence type="predicted"/>
<dbReference type="EMBL" id="JACVVK020000025">
    <property type="protein sequence ID" value="KAK7502607.1"/>
    <property type="molecule type" value="Genomic_DNA"/>
</dbReference>
<dbReference type="GO" id="GO:0004518">
    <property type="term" value="F:nuclease activity"/>
    <property type="evidence" value="ECO:0007669"/>
    <property type="project" value="UniProtKB-KW"/>
</dbReference>
<keyword evidence="4" id="KW-0812">Transmembrane</keyword>
<feature type="region of interest" description="Disordered" evidence="3">
    <location>
        <begin position="182"/>
        <end position="207"/>
    </location>
</feature>
<dbReference type="PANTHER" id="PTHR11046:SF25">
    <property type="match status" value="1"/>
</dbReference>
<evidence type="ECO:0000313" key="5">
    <source>
        <dbReference type="EMBL" id="KAK7502607.1"/>
    </source>
</evidence>
<evidence type="ECO:0000256" key="4">
    <source>
        <dbReference type="SAM" id="Phobius"/>
    </source>
</evidence>
<organism evidence="5 6">
    <name type="scientific">Batillaria attramentaria</name>
    <dbReference type="NCBI Taxonomy" id="370345"/>
    <lineage>
        <taxon>Eukaryota</taxon>
        <taxon>Metazoa</taxon>
        <taxon>Spiralia</taxon>
        <taxon>Lophotrochozoa</taxon>
        <taxon>Mollusca</taxon>
        <taxon>Gastropoda</taxon>
        <taxon>Caenogastropoda</taxon>
        <taxon>Sorbeoconcha</taxon>
        <taxon>Cerithioidea</taxon>
        <taxon>Batillariidae</taxon>
        <taxon>Batillaria</taxon>
    </lineage>
</organism>
<evidence type="ECO:0000256" key="2">
    <source>
        <dbReference type="SAM" id="Coils"/>
    </source>
</evidence>
<feature type="transmembrane region" description="Helical" evidence="4">
    <location>
        <begin position="320"/>
        <end position="339"/>
    </location>
</feature>
<dbReference type="InterPro" id="IPR022894">
    <property type="entry name" value="Oligoribonuclease"/>
</dbReference>
<feature type="coiled-coil region" evidence="2">
    <location>
        <begin position="2"/>
        <end position="36"/>
    </location>
</feature>
<dbReference type="AlphaFoldDB" id="A0ABD0LT05"/>
<gene>
    <name evidence="5" type="ORF">BaRGS_00006182</name>
</gene>
<comment type="caution">
    <text evidence="5">The sequence shown here is derived from an EMBL/GenBank/DDBJ whole genome shotgun (WGS) entry which is preliminary data.</text>
</comment>
<keyword evidence="2" id="KW-0175">Coiled coil</keyword>
<keyword evidence="4" id="KW-1133">Transmembrane helix</keyword>
<evidence type="ECO:0000313" key="6">
    <source>
        <dbReference type="Proteomes" id="UP001519460"/>
    </source>
</evidence>
<keyword evidence="6" id="KW-1185">Reference proteome</keyword>
<feature type="compositionally biased region" description="Polar residues" evidence="3">
    <location>
        <begin position="192"/>
        <end position="206"/>
    </location>
</feature>
<dbReference type="Proteomes" id="UP001519460">
    <property type="component" value="Unassembled WGS sequence"/>
</dbReference>